<evidence type="ECO:0008006" key="3">
    <source>
        <dbReference type="Google" id="ProtNLM"/>
    </source>
</evidence>
<comment type="caution">
    <text evidence="1">The sequence shown here is derived from an EMBL/GenBank/DDBJ whole genome shotgun (WGS) entry which is preliminary data.</text>
</comment>
<proteinExistence type="predicted"/>
<gene>
    <name evidence="1" type="ORF">F4556_005192</name>
</gene>
<protein>
    <recommendedName>
        <fullName evidence="3">Phage portal protein</fullName>
    </recommendedName>
</protein>
<sequence length="484" mass="52853">MVTLVASDQLTAEERRVLDRLWQRLQNSRTAPVHEGGLDVLGRYYDADRYMRSIGLNVPPGYESLQTVIAWPAQACDTIEERLDIEGFRASATDAPSSDLWDLWQANGLDEGSQMAHLDALNYARSYAVVGADVFGDPVITVESPLWMTHERSAATRQVTAAARFVQAAEEVDLPQYRQAGRVAAATLFLPGMTIQLIREPDGGAWVVLDRSAHDMPLIPVVPLVNRPRISDRSGRSEMLRVIPVADACCRALTNLQIATEFQAVPQRYVLGATREDFQDAAGNQIPAWEAYLGKVWALANDQAKAGQFPAAELRNFDVAITVYGKIAASLQGVPLSYFAAGADNPTSADSIRAEEARLVKNCERRMRAFSGAWEQVMRLALWITYRGQLPSGLERLATVWRDPSTPTMAAKADYVSKMVATKVFPSTYGPEALGLSVAEQDRITELWQEQDPSARLAASLDRATQLPAPAPAPTAAEVAVGGG</sequence>
<accession>A0A7W7SGH1</accession>
<dbReference type="Pfam" id="PF05133">
    <property type="entry name" value="SPP1_portal"/>
    <property type="match status" value="1"/>
</dbReference>
<organism evidence="1 2">
    <name type="scientific">Kitasatospora gansuensis</name>
    <dbReference type="NCBI Taxonomy" id="258050"/>
    <lineage>
        <taxon>Bacteria</taxon>
        <taxon>Bacillati</taxon>
        <taxon>Actinomycetota</taxon>
        <taxon>Actinomycetes</taxon>
        <taxon>Kitasatosporales</taxon>
        <taxon>Streptomycetaceae</taxon>
        <taxon>Kitasatospora</taxon>
    </lineage>
</organism>
<dbReference type="InterPro" id="IPR021145">
    <property type="entry name" value="Portal_protein_SPP1_Gp6-like"/>
</dbReference>
<dbReference type="EMBL" id="JACHJR010000001">
    <property type="protein sequence ID" value="MBB4949657.1"/>
    <property type="molecule type" value="Genomic_DNA"/>
</dbReference>
<evidence type="ECO:0000313" key="2">
    <source>
        <dbReference type="Proteomes" id="UP000573327"/>
    </source>
</evidence>
<dbReference type="AlphaFoldDB" id="A0A7W7SGH1"/>
<name>A0A7W7SGH1_9ACTN</name>
<dbReference type="RefSeq" id="WP_184920158.1">
    <property type="nucleotide sequence ID" value="NZ_JACHJR010000001.1"/>
</dbReference>
<keyword evidence="2" id="KW-1185">Reference proteome</keyword>
<evidence type="ECO:0000313" key="1">
    <source>
        <dbReference type="EMBL" id="MBB4949657.1"/>
    </source>
</evidence>
<reference evidence="1 2" key="1">
    <citation type="submission" date="2020-08" db="EMBL/GenBank/DDBJ databases">
        <title>Sequencing the genomes of 1000 actinobacteria strains.</title>
        <authorList>
            <person name="Klenk H.-P."/>
        </authorList>
    </citation>
    <scope>NUCLEOTIDE SEQUENCE [LARGE SCALE GENOMIC DNA]</scope>
    <source>
        <strain evidence="1 2">DSM 44786</strain>
    </source>
</reference>
<dbReference type="Proteomes" id="UP000573327">
    <property type="component" value="Unassembled WGS sequence"/>
</dbReference>